<protein>
    <recommendedName>
        <fullName evidence="3">C2H2-type domain-containing protein</fullName>
    </recommendedName>
</protein>
<feature type="compositionally biased region" description="Polar residues" evidence="2">
    <location>
        <begin position="98"/>
        <end position="137"/>
    </location>
</feature>
<evidence type="ECO:0000256" key="2">
    <source>
        <dbReference type="SAM" id="MobiDB-lite"/>
    </source>
</evidence>
<name>A0AAJ8MBZ9_9TREE</name>
<feature type="compositionally biased region" description="Polar residues" evidence="2">
    <location>
        <begin position="470"/>
        <end position="494"/>
    </location>
</feature>
<dbReference type="AlphaFoldDB" id="A0AAJ8MBZ9"/>
<feature type="compositionally biased region" description="Polar residues" evidence="2">
    <location>
        <begin position="502"/>
        <end position="515"/>
    </location>
</feature>
<dbReference type="EMBL" id="CP144546">
    <property type="protein sequence ID" value="WVW85365.1"/>
    <property type="molecule type" value="Genomic_DNA"/>
</dbReference>
<dbReference type="GeneID" id="30211257"/>
<sequence length="640" mass="67135">MAVPTPPTTASTSTSSTFDHQWRSPPPHQTPLAEPASLPGLGAGLLSPKSASSNPNAHIQMGKNDLLHPSFLPPCEHGQDDGDMHAHAFDLLSLSGNNVSPSTSSTINPSRPTMLSTKSTSNAVPSSVPAHNTSYLSASRPPTEKKENGNNPPKARRMSSSTTGVLGRGKLGLTGPSGEGSLGLGGMGKDIRSSSYNNAAPIPNRRPTISGSPVPQLFDFAKTDRRPSAPALSHRTASAVPASLPVRTNMPRAVQHEDDDIELDMEFDGDDDDDGEIKPGSDRSGSADIEMDGDDDGEISKLALGTGSGGVKGRRKGMVFKCETCKKEYRHPSCLVKHRWEHSPHWKEPTALSMSKHQQVQMLEAAAILAHLDPTMNPGRSLPNDKSLWPAILEGKAAGRPRSSSRAMRDPSILRSPPSSVIAPLTPSSLREPMSLGTLAERPNGKERKSSPGSDSTTSSMGAGEPYIPANQSGLGIRNSFSNGNVNNVESPRTSRPMGIVPTTNGRQHSSSISSALGAGVNMPGTPHSIGSLPDMSGLNFHSAGTPTSLGMSPIPPRFKAGLVGGGMFGNVHTAVPSSSVRSGAADLPEDEEEDEQDDWANVRGKSSSVEAESYPRGKNGGSPGGGEEGWNGMAMEMEL</sequence>
<accession>A0AAJ8MBZ9</accession>
<dbReference type="KEGG" id="kbi:30211257"/>
<feature type="region of interest" description="Disordered" evidence="2">
    <location>
        <begin position="1"/>
        <end position="83"/>
    </location>
</feature>
<feature type="compositionally biased region" description="Gly residues" evidence="2">
    <location>
        <begin position="619"/>
        <end position="630"/>
    </location>
</feature>
<dbReference type="PROSITE" id="PS50157">
    <property type="entry name" value="ZINC_FINGER_C2H2_2"/>
    <property type="match status" value="1"/>
</dbReference>
<keyword evidence="5" id="KW-1185">Reference proteome</keyword>
<feature type="region of interest" description="Disordered" evidence="2">
    <location>
        <begin position="575"/>
        <end position="640"/>
    </location>
</feature>
<dbReference type="GO" id="GO:0008270">
    <property type="term" value="F:zinc ion binding"/>
    <property type="evidence" value="ECO:0007669"/>
    <property type="project" value="UniProtKB-KW"/>
</dbReference>
<dbReference type="Proteomes" id="UP000092730">
    <property type="component" value="Chromosome 6"/>
</dbReference>
<feature type="compositionally biased region" description="Low complexity" evidence="2">
    <location>
        <begin position="8"/>
        <end position="17"/>
    </location>
</feature>
<feature type="compositionally biased region" description="Acidic residues" evidence="2">
    <location>
        <begin position="588"/>
        <end position="599"/>
    </location>
</feature>
<keyword evidence="1" id="KW-0862">Zinc</keyword>
<feature type="compositionally biased region" description="Acidic residues" evidence="2">
    <location>
        <begin position="257"/>
        <end position="275"/>
    </location>
</feature>
<feature type="compositionally biased region" description="Low complexity" evidence="2">
    <location>
        <begin position="31"/>
        <end position="53"/>
    </location>
</feature>
<feature type="domain" description="C2H2-type" evidence="3">
    <location>
        <begin position="320"/>
        <end position="347"/>
    </location>
</feature>
<feature type="compositionally biased region" description="Low complexity" evidence="2">
    <location>
        <begin position="631"/>
        <end position="640"/>
    </location>
</feature>
<reference evidence="4" key="2">
    <citation type="submission" date="2024-02" db="EMBL/GenBank/DDBJ databases">
        <title>Comparative genomics of Cryptococcus and Kwoniella reveals pathogenesis evolution and contrasting modes of karyotype evolution via chromosome fusion or intercentromeric recombination.</title>
        <authorList>
            <person name="Coelho M.A."/>
            <person name="David-Palma M."/>
            <person name="Shea T."/>
            <person name="Bowers K."/>
            <person name="McGinley-Smith S."/>
            <person name="Mohammad A.W."/>
            <person name="Gnirke A."/>
            <person name="Yurkov A.M."/>
            <person name="Nowrousian M."/>
            <person name="Sun S."/>
            <person name="Cuomo C.A."/>
            <person name="Heitman J."/>
        </authorList>
    </citation>
    <scope>NUCLEOTIDE SEQUENCE</scope>
    <source>
        <strain evidence="4">CBS 10118</strain>
    </source>
</reference>
<gene>
    <name evidence="4" type="ORF">I302_107403</name>
</gene>
<feature type="region of interest" description="Disordered" evidence="2">
    <location>
        <begin position="395"/>
        <end position="519"/>
    </location>
</feature>
<evidence type="ECO:0000313" key="4">
    <source>
        <dbReference type="EMBL" id="WVW85365.1"/>
    </source>
</evidence>
<dbReference type="InterPro" id="IPR013087">
    <property type="entry name" value="Znf_C2H2_type"/>
</dbReference>
<evidence type="ECO:0000256" key="1">
    <source>
        <dbReference type="PROSITE-ProRule" id="PRU00042"/>
    </source>
</evidence>
<evidence type="ECO:0000313" key="5">
    <source>
        <dbReference type="Proteomes" id="UP000092730"/>
    </source>
</evidence>
<feature type="compositionally biased region" description="Low complexity" evidence="2">
    <location>
        <begin position="451"/>
        <end position="460"/>
    </location>
</feature>
<keyword evidence="1" id="KW-0479">Metal-binding</keyword>
<reference evidence="4" key="1">
    <citation type="submission" date="2013-07" db="EMBL/GenBank/DDBJ databases">
        <authorList>
            <consortium name="The Broad Institute Genome Sequencing Platform"/>
            <person name="Cuomo C."/>
            <person name="Litvintseva A."/>
            <person name="Chen Y."/>
            <person name="Heitman J."/>
            <person name="Sun S."/>
            <person name="Springer D."/>
            <person name="Dromer F."/>
            <person name="Young S.K."/>
            <person name="Zeng Q."/>
            <person name="Gargeya S."/>
            <person name="Fitzgerald M."/>
            <person name="Abouelleil A."/>
            <person name="Alvarado L."/>
            <person name="Berlin A.M."/>
            <person name="Chapman S.B."/>
            <person name="Dewar J."/>
            <person name="Goldberg J."/>
            <person name="Griggs A."/>
            <person name="Gujja S."/>
            <person name="Hansen M."/>
            <person name="Howarth C."/>
            <person name="Imamovic A."/>
            <person name="Larimer J."/>
            <person name="McCowan C."/>
            <person name="Murphy C."/>
            <person name="Pearson M."/>
            <person name="Priest M."/>
            <person name="Roberts A."/>
            <person name="Saif S."/>
            <person name="Shea T."/>
            <person name="Sykes S."/>
            <person name="Wortman J."/>
            <person name="Nusbaum C."/>
            <person name="Birren B."/>
        </authorList>
    </citation>
    <scope>NUCLEOTIDE SEQUENCE</scope>
    <source>
        <strain evidence="4">CBS 10118</strain>
    </source>
</reference>
<dbReference type="RefSeq" id="XP_065726528.1">
    <property type="nucleotide sequence ID" value="XM_065870456.1"/>
</dbReference>
<evidence type="ECO:0000259" key="3">
    <source>
        <dbReference type="PROSITE" id="PS50157"/>
    </source>
</evidence>
<feature type="region of interest" description="Disordered" evidence="2">
    <location>
        <begin position="98"/>
        <end position="216"/>
    </location>
</feature>
<organism evidence="4 5">
    <name type="scientific">Kwoniella bestiolae CBS 10118</name>
    <dbReference type="NCBI Taxonomy" id="1296100"/>
    <lineage>
        <taxon>Eukaryota</taxon>
        <taxon>Fungi</taxon>
        <taxon>Dikarya</taxon>
        <taxon>Basidiomycota</taxon>
        <taxon>Agaricomycotina</taxon>
        <taxon>Tremellomycetes</taxon>
        <taxon>Tremellales</taxon>
        <taxon>Cryptococcaceae</taxon>
        <taxon>Kwoniella</taxon>
    </lineage>
</organism>
<dbReference type="PROSITE" id="PS00028">
    <property type="entry name" value="ZINC_FINGER_C2H2_1"/>
    <property type="match status" value="1"/>
</dbReference>
<keyword evidence="1" id="KW-0863">Zinc-finger</keyword>
<feature type="region of interest" description="Disordered" evidence="2">
    <location>
        <begin position="256"/>
        <end position="313"/>
    </location>
</feature>
<feature type="compositionally biased region" description="Gly residues" evidence="2">
    <location>
        <begin position="166"/>
        <end position="188"/>
    </location>
</feature>
<proteinExistence type="predicted"/>